<dbReference type="SUPFAM" id="SSF47757">
    <property type="entry name" value="Chemotaxis receptor methyltransferase CheR, N-terminal domain"/>
    <property type="match status" value="1"/>
</dbReference>
<dbReference type="EC" id="2.1.1.80" evidence="2"/>
<evidence type="ECO:0000256" key="4">
    <source>
        <dbReference type="ARBA" id="ARBA00022679"/>
    </source>
</evidence>
<dbReference type="InterPro" id="IPR022642">
    <property type="entry name" value="CheR_C"/>
</dbReference>
<accession>A0A6A8DME0</accession>
<evidence type="ECO:0000256" key="5">
    <source>
        <dbReference type="ARBA" id="ARBA00022691"/>
    </source>
</evidence>
<dbReference type="OrthoDB" id="9816309at2"/>
<dbReference type="SMART" id="SM00138">
    <property type="entry name" value="MeTrc"/>
    <property type="match status" value="1"/>
</dbReference>
<dbReference type="Gene3D" id="1.10.155.10">
    <property type="entry name" value="Chemotaxis receptor methyltransferase CheR, N-terminal domain"/>
    <property type="match status" value="1"/>
</dbReference>
<dbReference type="PRINTS" id="PR00996">
    <property type="entry name" value="CHERMTFRASE"/>
</dbReference>
<sequence length="256" mass="30023">MGDYQDFTLSVMKKTGIDLSMYKEVQMKRRLTSLREKRGFSSFDTYFNAVTTNKELFDEFIDRVTINVSEFYRNYNRWTILENKVLPMLLKKTKKIKIWSAACSTGEEPYTIAMILSKLVNLNSIDIIATDIDEKVLSYARKGVYAERALKEVPISMKKTFFTQDGVSYKIDDRIKNCVTFKKHNLLSDSYSNNFDLIVCRNVLIYFTEDAKHVIYNKFSKSLNPEGIFFVGSTEQIFSPERYGLRVYDTFFYQKK</sequence>
<dbReference type="InterPro" id="IPR050903">
    <property type="entry name" value="Bact_Chemotaxis_MeTrfase"/>
</dbReference>
<dbReference type="Proteomes" id="UP000799092">
    <property type="component" value="Unassembled WGS sequence"/>
</dbReference>
<gene>
    <name evidence="7" type="ORF">GH741_06860</name>
</gene>
<dbReference type="GO" id="GO:0008983">
    <property type="term" value="F:protein-glutamate O-methyltransferase activity"/>
    <property type="evidence" value="ECO:0007669"/>
    <property type="project" value="UniProtKB-EC"/>
</dbReference>
<evidence type="ECO:0000259" key="6">
    <source>
        <dbReference type="PROSITE" id="PS50123"/>
    </source>
</evidence>
<name>A0A6A8DME0_9BACI</name>
<dbReference type="InterPro" id="IPR036804">
    <property type="entry name" value="CheR_N_sf"/>
</dbReference>
<dbReference type="InterPro" id="IPR000780">
    <property type="entry name" value="CheR_MeTrfase"/>
</dbReference>
<dbReference type="InterPro" id="IPR022641">
    <property type="entry name" value="CheR_N"/>
</dbReference>
<dbReference type="PANTHER" id="PTHR24422">
    <property type="entry name" value="CHEMOTAXIS PROTEIN METHYLTRANSFERASE"/>
    <property type="match status" value="1"/>
</dbReference>
<keyword evidence="4" id="KW-0808">Transferase</keyword>
<keyword evidence="3" id="KW-0489">Methyltransferase</keyword>
<dbReference type="AlphaFoldDB" id="A0A6A8DME0"/>
<evidence type="ECO:0000313" key="7">
    <source>
        <dbReference type="EMBL" id="MRH42402.1"/>
    </source>
</evidence>
<evidence type="ECO:0000256" key="2">
    <source>
        <dbReference type="ARBA" id="ARBA00012534"/>
    </source>
</evidence>
<dbReference type="PANTHER" id="PTHR24422:SF19">
    <property type="entry name" value="CHEMOTAXIS PROTEIN METHYLTRANSFERASE"/>
    <property type="match status" value="1"/>
</dbReference>
<dbReference type="Pfam" id="PF03705">
    <property type="entry name" value="CheR_N"/>
    <property type="match status" value="1"/>
</dbReference>
<reference evidence="7" key="1">
    <citation type="submission" date="2019-11" db="EMBL/GenBank/DDBJ databases">
        <authorList>
            <person name="Li J."/>
        </authorList>
    </citation>
    <scope>NUCLEOTIDE SEQUENCE</scope>
    <source>
        <strain evidence="7">B6B</strain>
    </source>
</reference>
<evidence type="ECO:0000256" key="3">
    <source>
        <dbReference type="ARBA" id="ARBA00022603"/>
    </source>
</evidence>
<comment type="catalytic activity">
    <reaction evidence="1">
        <text>L-glutamyl-[protein] + S-adenosyl-L-methionine = [protein]-L-glutamate 5-O-methyl ester + S-adenosyl-L-homocysteine</text>
        <dbReference type="Rhea" id="RHEA:24452"/>
        <dbReference type="Rhea" id="RHEA-COMP:10208"/>
        <dbReference type="Rhea" id="RHEA-COMP:10311"/>
        <dbReference type="ChEBI" id="CHEBI:29973"/>
        <dbReference type="ChEBI" id="CHEBI:57856"/>
        <dbReference type="ChEBI" id="CHEBI:59789"/>
        <dbReference type="ChEBI" id="CHEBI:82795"/>
        <dbReference type="EC" id="2.1.1.80"/>
    </reaction>
</comment>
<dbReference type="EMBL" id="WJNG01000005">
    <property type="protein sequence ID" value="MRH42402.1"/>
    <property type="molecule type" value="Genomic_DNA"/>
</dbReference>
<dbReference type="PROSITE" id="PS50123">
    <property type="entry name" value="CHER"/>
    <property type="match status" value="1"/>
</dbReference>
<comment type="caution">
    <text evidence="7">The sequence shown here is derived from an EMBL/GenBank/DDBJ whole genome shotgun (WGS) entry which is preliminary data.</text>
</comment>
<evidence type="ECO:0000313" key="8">
    <source>
        <dbReference type="Proteomes" id="UP000799092"/>
    </source>
</evidence>
<keyword evidence="5" id="KW-0949">S-adenosyl-L-methionine</keyword>
<proteinExistence type="predicted"/>
<dbReference type="Pfam" id="PF01739">
    <property type="entry name" value="CheR"/>
    <property type="match status" value="1"/>
</dbReference>
<feature type="domain" description="CheR-type methyltransferase" evidence="6">
    <location>
        <begin position="1"/>
        <end position="256"/>
    </location>
</feature>
<dbReference type="InterPro" id="IPR029063">
    <property type="entry name" value="SAM-dependent_MTases_sf"/>
</dbReference>
<dbReference type="GO" id="GO:0032259">
    <property type="term" value="P:methylation"/>
    <property type="evidence" value="ECO:0007669"/>
    <property type="project" value="UniProtKB-KW"/>
</dbReference>
<dbReference type="Gene3D" id="3.40.50.150">
    <property type="entry name" value="Vaccinia Virus protein VP39"/>
    <property type="match status" value="1"/>
</dbReference>
<dbReference type="RefSeq" id="WP_153736051.1">
    <property type="nucleotide sequence ID" value="NZ_WJNG01000005.1"/>
</dbReference>
<dbReference type="SUPFAM" id="SSF53335">
    <property type="entry name" value="S-adenosyl-L-methionine-dependent methyltransferases"/>
    <property type="match status" value="1"/>
</dbReference>
<protein>
    <recommendedName>
        <fullName evidence="2">protein-glutamate O-methyltransferase</fullName>
        <ecNumber evidence="2">2.1.1.80</ecNumber>
    </recommendedName>
</protein>
<dbReference type="CDD" id="cd02440">
    <property type="entry name" value="AdoMet_MTases"/>
    <property type="match status" value="1"/>
</dbReference>
<evidence type="ECO:0000256" key="1">
    <source>
        <dbReference type="ARBA" id="ARBA00001541"/>
    </source>
</evidence>
<organism evidence="7 8">
    <name type="scientific">Aquibacillus halophilus</name>
    <dbReference type="NCBI Taxonomy" id="930132"/>
    <lineage>
        <taxon>Bacteria</taxon>
        <taxon>Bacillati</taxon>
        <taxon>Bacillota</taxon>
        <taxon>Bacilli</taxon>
        <taxon>Bacillales</taxon>
        <taxon>Bacillaceae</taxon>
        <taxon>Aquibacillus</taxon>
    </lineage>
</organism>
<keyword evidence="8" id="KW-1185">Reference proteome</keyword>